<dbReference type="PANTHER" id="PTHR37984:SF15">
    <property type="entry name" value="INTEGRASE CATALYTIC DOMAIN-CONTAINING PROTEIN"/>
    <property type="match status" value="1"/>
</dbReference>
<reference evidence="11" key="1">
    <citation type="submission" date="2021-02" db="EMBL/GenBank/DDBJ databases">
        <authorList>
            <person name="Nowell W R."/>
        </authorList>
    </citation>
    <scope>NUCLEOTIDE SEQUENCE</scope>
</reference>
<evidence type="ECO:0000256" key="7">
    <source>
        <dbReference type="ARBA" id="ARBA00022918"/>
    </source>
</evidence>
<evidence type="ECO:0000313" key="12">
    <source>
        <dbReference type="Proteomes" id="UP000682733"/>
    </source>
</evidence>
<dbReference type="Gene3D" id="3.30.70.270">
    <property type="match status" value="1"/>
</dbReference>
<feature type="region of interest" description="Disordered" evidence="8">
    <location>
        <begin position="205"/>
        <end position="239"/>
    </location>
</feature>
<evidence type="ECO:0000256" key="3">
    <source>
        <dbReference type="ARBA" id="ARBA00022695"/>
    </source>
</evidence>
<gene>
    <name evidence="10" type="ORF">OVA965_LOCUS17802</name>
    <name evidence="11" type="ORF">TMI583_LOCUS17813</name>
</gene>
<dbReference type="SUPFAM" id="SSF53098">
    <property type="entry name" value="Ribonuclease H-like"/>
    <property type="match status" value="1"/>
</dbReference>
<evidence type="ECO:0000256" key="8">
    <source>
        <dbReference type="SAM" id="MobiDB-lite"/>
    </source>
</evidence>
<name>A0A8S2K269_9BILA</name>
<dbReference type="AlphaFoldDB" id="A0A8S2K269"/>
<dbReference type="Gene3D" id="3.30.420.10">
    <property type="entry name" value="Ribonuclease H-like superfamily/Ribonuclease H"/>
    <property type="match status" value="1"/>
</dbReference>
<evidence type="ECO:0000256" key="6">
    <source>
        <dbReference type="ARBA" id="ARBA00022801"/>
    </source>
</evidence>
<dbReference type="GO" id="GO:0004519">
    <property type="term" value="F:endonuclease activity"/>
    <property type="evidence" value="ECO:0007669"/>
    <property type="project" value="UniProtKB-KW"/>
</dbReference>
<dbReference type="InterPro" id="IPR001584">
    <property type="entry name" value="Integrase_cat-core"/>
</dbReference>
<dbReference type="CDD" id="cd00303">
    <property type="entry name" value="retropepsin_like"/>
    <property type="match status" value="1"/>
</dbReference>
<evidence type="ECO:0000313" key="10">
    <source>
        <dbReference type="EMBL" id="CAF1069048.1"/>
    </source>
</evidence>
<sequence>MKCHTGAGVSIVSLDYWRLLKGTETILSYTGADIVGPDGSSIQPVGWVQADITLADQTFRHPVILAQKFNQKVLLGTDFLFEIGLVLDVQDRKCWLREKPLANFLLSTDLHQSGRLDIPVYAVEKKRLPPYHQVFIAVKTPPEISDKKWKATTTCVGARLSTANSLVTVEKNISHIMVANLTPRWSYVKPGQKLAYFDPFSPDFSQPTPNNEAKEGNNSSSVVKQESPKPAPKQGQKHIPNYITEKKFDNYIEKVRKRLLKQDLIAKFIDDSKLRFKEDEYIGEGDFGSCFMLSSAQNPAAYERLDPPNDITIYSLQKTTDVAVFPLVTSSDVDKAEKPLKPSTDTIDTPDDWLSKLDLTSADLTFDQENRLRQLLSNYPDIFFSKPGRTDVVRHHIDVGDSKPIKQGPYRSGQIRGGTSFSNPARPKDVRAFLGLTGYYRRFIKNYAEVAEPLFDLIREKHNPVFVFTPDRLKAFDLLKERLITAPIVAYPSFGHPFTLQLDACDYGLGAILAQNIDGKEHVIAYASRTLQPCERKYSAAERECLAIVWGTQHFRPYLEGRPFEVWTDHRSLTWLKNIKDPTSRLARWAMKLDAYDMVIKHRPGKANINTDTLSRYPIKTEIVATIQPNSNLIGPIEETQGAANGKKAGLMQSHIVLMPWHTLGIDLTGPLPKTPRGNSYILVIIDYFTKWVELFPLEDIKAKNIAKLLHDEVICRHGVPVKIVSDNGAQFVAEIFKETLKILGIRHRTTALYHPQSDLSERVNRTLKPMLAIFAENEKDSWDVRLPQLAFAIRTGTNESTGESPSFLLYGRELRLPMDLLYGSEIEATEELKNSAEMRAYTDRLRAVLSSAHKSARDNLDIAQQNQKILYDMHRKKVEFEIGDLVLMANTAGSALRKWAVPKLAPKWLGPFRISKKNGPLNYELVSLENGVVLSSIHVERLKAYHPKASLH</sequence>
<dbReference type="InterPro" id="IPR036397">
    <property type="entry name" value="RNaseH_sf"/>
</dbReference>
<dbReference type="PANTHER" id="PTHR37984">
    <property type="entry name" value="PROTEIN CBG26694"/>
    <property type="match status" value="1"/>
</dbReference>
<dbReference type="EMBL" id="CAJOBA010008659">
    <property type="protein sequence ID" value="CAF3833662.1"/>
    <property type="molecule type" value="Genomic_DNA"/>
</dbReference>
<evidence type="ECO:0000256" key="4">
    <source>
        <dbReference type="ARBA" id="ARBA00022722"/>
    </source>
</evidence>
<keyword evidence="7" id="KW-0695">RNA-directed DNA polymerase</keyword>
<dbReference type="GO" id="GO:0003964">
    <property type="term" value="F:RNA-directed DNA polymerase activity"/>
    <property type="evidence" value="ECO:0007669"/>
    <property type="project" value="UniProtKB-KW"/>
</dbReference>
<dbReference type="InterPro" id="IPR043502">
    <property type="entry name" value="DNA/RNA_pol_sf"/>
</dbReference>
<dbReference type="FunFam" id="3.30.420.10:FF:000032">
    <property type="entry name" value="Retrovirus-related Pol polyprotein from transposon 297-like Protein"/>
    <property type="match status" value="1"/>
</dbReference>
<proteinExistence type="predicted"/>
<evidence type="ECO:0000256" key="5">
    <source>
        <dbReference type="ARBA" id="ARBA00022759"/>
    </source>
</evidence>
<dbReference type="SUPFAM" id="SSF50630">
    <property type="entry name" value="Acid proteases"/>
    <property type="match status" value="1"/>
</dbReference>
<dbReference type="PROSITE" id="PS50994">
    <property type="entry name" value="INTEGRASE"/>
    <property type="match status" value="1"/>
</dbReference>
<protein>
    <recommendedName>
        <fullName evidence="1">RNA-directed DNA polymerase</fullName>
        <ecNumber evidence="1">2.7.7.49</ecNumber>
    </recommendedName>
</protein>
<dbReference type="CDD" id="cd09274">
    <property type="entry name" value="RNase_HI_RT_Ty3"/>
    <property type="match status" value="1"/>
</dbReference>
<feature type="compositionally biased region" description="Polar residues" evidence="8">
    <location>
        <begin position="205"/>
        <end position="224"/>
    </location>
</feature>
<dbReference type="Gene3D" id="2.40.70.10">
    <property type="entry name" value="Acid Proteases"/>
    <property type="match status" value="1"/>
</dbReference>
<keyword evidence="5" id="KW-0255">Endonuclease</keyword>
<dbReference type="InterPro" id="IPR041373">
    <property type="entry name" value="RT_RNaseH"/>
</dbReference>
<dbReference type="GO" id="GO:0003676">
    <property type="term" value="F:nucleic acid binding"/>
    <property type="evidence" value="ECO:0007669"/>
    <property type="project" value="InterPro"/>
</dbReference>
<keyword evidence="6" id="KW-0378">Hydrolase</keyword>
<dbReference type="EC" id="2.7.7.49" evidence="1"/>
<feature type="domain" description="Integrase catalytic" evidence="9">
    <location>
        <begin position="656"/>
        <end position="814"/>
    </location>
</feature>
<evidence type="ECO:0000256" key="1">
    <source>
        <dbReference type="ARBA" id="ARBA00012493"/>
    </source>
</evidence>
<dbReference type="InterPro" id="IPR012337">
    <property type="entry name" value="RNaseH-like_sf"/>
</dbReference>
<dbReference type="GO" id="GO:0015074">
    <property type="term" value="P:DNA integration"/>
    <property type="evidence" value="ECO:0007669"/>
    <property type="project" value="InterPro"/>
</dbReference>
<accession>A0A8S2K269</accession>
<comment type="caution">
    <text evidence="11">The sequence shown here is derived from an EMBL/GenBank/DDBJ whole genome shotgun (WGS) entry which is preliminary data.</text>
</comment>
<dbReference type="Pfam" id="PF17917">
    <property type="entry name" value="RT_RNaseH"/>
    <property type="match status" value="1"/>
</dbReference>
<dbReference type="Proteomes" id="UP000677228">
    <property type="component" value="Unassembled WGS sequence"/>
</dbReference>
<dbReference type="FunFam" id="3.10.20.370:FF:000001">
    <property type="entry name" value="Retrovirus-related Pol polyprotein from transposon 17.6-like protein"/>
    <property type="match status" value="1"/>
</dbReference>
<dbReference type="InterPro" id="IPR021109">
    <property type="entry name" value="Peptidase_aspartic_dom_sf"/>
</dbReference>
<dbReference type="EMBL" id="CAJNOK010008644">
    <property type="protein sequence ID" value="CAF1069048.1"/>
    <property type="molecule type" value="Genomic_DNA"/>
</dbReference>
<keyword evidence="4" id="KW-0540">Nuclease</keyword>
<keyword evidence="3" id="KW-0548">Nucleotidyltransferase</keyword>
<keyword evidence="2" id="KW-0808">Transferase</keyword>
<dbReference type="GO" id="GO:0016787">
    <property type="term" value="F:hydrolase activity"/>
    <property type="evidence" value="ECO:0007669"/>
    <property type="project" value="UniProtKB-KW"/>
</dbReference>
<dbReference type="Proteomes" id="UP000682733">
    <property type="component" value="Unassembled WGS sequence"/>
</dbReference>
<dbReference type="Gene3D" id="3.10.20.370">
    <property type="match status" value="1"/>
</dbReference>
<evidence type="ECO:0000259" key="9">
    <source>
        <dbReference type="PROSITE" id="PS50994"/>
    </source>
</evidence>
<evidence type="ECO:0000256" key="2">
    <source>
        <dbReference type="ARBA" id="ARBA00022679"/>
    </source>
</evidence>
<organism evidence="11 12">
    <name type="scientific">Didymodactylos carnosus</name>
    <dbReference type="NCBI Taxonomy" id="1234261"/>
    <lineage>
        <taxon>Eukaryota</taxon>
        <taxon>Metazoa</taxon>
        <taxon>Spiralia</taxon>
        <taxon>Gnathifera</taxon>
        <taxon>Rotifera</taxon>
        <taxon>Eurotatoria</taxon>
        <taxon>Bdelloidea</taxon>
        <taxon>Philodinida</taxon>
        <taxon>Philodinidae</taxon>
        <taxon>Didymodactylos</taxon>
    </lineage>
</organism>
<evidence type="ECO:0000313" key="11">
    <source>
        <dbReference type="EMBL" id="CAF3833662.1"/>
    </source>
</evidence>
<dbReference type="SUPFAM" id="SSF56672">
    <property type="entry name" value="DNA/RNA polymerases"/>
    <property type="match status" value="1"/>
</dbReference>
<dbReference type="Pfam" id="PF00665">
    <property type="entry name" value="rve"/>
    <property type="match status" value="1"/>
</dbReference>
<dbReference type="InterPro" id="IPR050951">
    <property type="entry name" value="Retrovirus_Pol_polyprotein"/>
</dbReference>
<dbReference type="InterPro" id="IPR043128">
    <property type="entry name" value="Rev_trsase/Diguanyl_cyclase"/>
</dbReference>